<evidence type="ECO:0000313" key="6">
    <source>
        <dbReference type="EMBL" id="PKU32656.1"/>
    </source>
</evidence>
<dbReference type="InterPro" id="IPR013919">
    <property type="entry name" value="Pex16"/>
</dbReference>
<sequence length="276" mass="31450">MATSVTGKANLPCARGKSLTSRVEPASNAYNPSHQQLFTQHRARDLQDLVGPISRLPLQAIDLSATLQELKDYTTNIPCQLLPFQVPGGLSEIRAPSLQSRHWGSPQQREESQSRRAEEMNQPPTPLGLQETIAESIYITRPLLHLLSLGVCGQRSWKPWLLSAVLDISSLSLLSDLKDLNRRERAELRRRTILLLYYLLRSPFYDRYSEGRILLLLRLLADYVPGVGFVTHYGIKPKQPHLGTWVAREQPEGLRRAGKSKRDEFDLLEYYYDVHL</sequence>
<reference evidence="7" key="1">
    <citation type="submission" date="2017-11" db="EMBL/GenBank/DDBJ databases">
        <authorList>
            <person name="Lima N.C."/>
            <person name="Parody-Merino A.M."/>
            <person name="Battley P.F."/>
            <person name="Fidler A.E."/>
            <person name="Prosdocimi F."/>
        </authorList>
    </citation>
    <scope>NUCLEOTIDE SEQUENCE [LARGE SCALE GENOMIC DNA]</scope>
</reference>
<dbReference type="AlphaFoldDB" id="A0A2I0TFW2"/>
<keyword evidence="4" id="KW-0576">Peroxisome</keyword>
<evidence type="ECO:0000256" key="1">
    <source>
        <dbReference type="ARBA" id="ARBA00009505"/>
    </source>
</evidence>
<gene>
    <name evidence="6" type="ORF">llap_17039</name>
</gene>
<accession>A0A2I0TFW2</accession>
<evidence type="ECO:0000256" key="4">
    <source>
        <dbReference type="RuleBase" id="RU365003"/>
    </source>
</evidence>
<comment type="subcellular location">
    <subcellularLocation>
        <location evidence="4">Peroxisome membrane</location>
    </subcellularLocation>
</comment>
<dbReference type="GO" id="GO:0007031">
    <property type="term" value="P:peroxisome organization"/>
    <property type="evidence" value="ECO:0007669"/>
    <property type="project" value="UniProtKB-KW"/>
</dbReference>
<feature type="compositionally biased region" description="Basic and acidic residues" evidence="5">
    <location>
        <begin position="108"/>
        <end position="119"/>
    </location>
</feature>
<dbReference type="Proteomes" id="UP000233556">
    <property type="component" value="Unassembled WGS sequence"/>
</dbReference>
<reference evidence="7" key="2">
    <citation type="submission" date="2017-12" db="EMBL/GenBank/DDBJ databases">
        <title>Genome sequence of the Bar-tailed Godwit (Limosa lapponica baueri).</title>
        <authorList>
            <person name="Lima N.C.B."/>
            <person name="Parody-Merino A.M."/>
            <person name="Battley P.F."/>
            <person name="Fidler A.E."/>
            <person name="Prosdocimi F."/>
        </authorList>
    </citation>
    <scope>NUCLEOTIDE SEQUENCE [LARGE SCALE GENOMIC DNA]</scope>
</reference>
<proteinExistence type="inferred from homology"/>
<comment type="similarity">
    <text evidence="1 4">Belongs to the peroxin-16 family.</text>
</comment>
<dbReference type="OrthoDB" id="2021143at2759"/>
<dbReference type="PANTHER" id="PTHR13299">
    <property type="entry name" value="PEROXISOMAL MEMBRANE PROTEIN PEX16"/>
    <property type="match status" value="1"/>
</dbReference>
<dbReference type="PANTHER" id="PTHR13299:SF0">
    <property type="entry name" value="PEROXISOMAL MEMBRANE PROTEIN PEX16"/>
    <property type="match status" value="1"/>
</dbReference>
<organism evidence="6 7">
    <name type="scientific">Limosa lapponica baueri</name>
    <dbReference type="NCBI Taxonomy" id="1758121"/>
    <lineage>
        <taxon>Eukaryota</taxon>
        <taxon>Metazoa</taxon>
        <taxon>Chordata</taxon>
        <taxon>Craniata</taxon>
        <taxon>Vertebrata</taxon>
        <taxon>Euteleostomi</taxon>
        <taxon>Archelosauria</taxon>
        <taxon>Archosauria</taxon>
        <taxon>Dinosauria</taxon>
        <taxon>Saurischia</taxon>
        <taxon>Theropoda</taxon>
        <taxon>Coelurosauria</taxon>
        <taxon>Aves</taxon>
        <taxon>Neognathae</taxon>
        <taxon>Neoaves</taxon>
        <taxon>Charadriiformes</taxon>
        <taxon>Scolopacidae</taxon>
        <taxon>Limosa</taxon>
    </lineage>
</organism>
<dbReference type="Pfam" id="PF08610">
    <property type="entry name" value="Pex16"/>
    <property type="match status" value="1"/>
</dbReference>
<evidence type="ECO:0000256" key="2">
    <source>
        <dbReference type="ARBA" id="ARBA00018577"/>
    </source>
</evidence>
<protein>
    <recommendedName>
        <fullName evidence="2 4">Peroxisomal membrane protein PEX16</fullName>
    </recommendedName>
</protein>
<feature type="region of interest" description="Disordered" evidence="5">
    <location>
        <begin position="97"/>
        <end position="126"/>
    </location>
</feature>
<evidence type="ECO:0000256" key="3">
    <source>
        <dbReference type="ARBA" id="ARBA00022593"/>
    </source>
</evidence>
<keyword evidence="3 4" id="KW-0962">Peroxisome biogenesis</keyword>
<keyword evidence="7" id="KW-1185">Reference proteome</keyword>
<evidence type="ECO:0000256" key="5">
    <source>
        <dbReference type="SAM" id="MobiDB-lite"/>
    </source>
</evidence>
<evidence type="ECO:0000313" key="7">
    <source>
        <dbReference type="Proteomes" id="UP000233556"/>
    </source>
</evidence>
<dbReference type="EMBL" id="KZ511004">
    <property type="protein sequence ID" value="PKU32656.1"/>
    <property type="molecule type" value="Genomic_DNA"/>
</dbReference>
<name>A0A2I0TFW2_LIMLA</name>
<dbReference type="GO" id="GO:0005778">
    <property type="term" value="C:peroxisomal membrane"/>
    <property type="evidence" value="ECO:0007669"/>
    <property type="project" value="UniProtKB-SubCell"/>
</dbReference>